<keyword evidence="1" id="KW-0694">RNA-binding</keyword>
<evidence type="ECO:0000313" key="5">
    <source>
        <dbReference type="Proteomes" id="UP001168098"/>
    </source>
</evidence>
<dbReference type="InterPro" id="IPR004088">
    <property type="entry name" value="KH_dom_type_1"/>
</dbReference>
<dbReference type="AlphaFoldDB" id="A0AA39A748"/>
<dbReference type="Pfam" id="PF00013">
    <property type="entry name" value="KH_1"/>
    <property type="match status" value="1"/>
</dbReference>
<evidence type="ECO:0000259" key="3">
    <source>
        <dbReference type="Pfam" id="PF00013"/>
    </source>
</evidence>
<dbReference type="InterPro" id="IPR036612">
    <property type="entry name" value="KH_dom_type_1_sf"/>
</dbReference>
<accession>A0AA39A748</accession>
<comment type="caution">
    <text evidence="4">The sequence shown here is derived from an EMBL/GenBank/DDBJ whole genome shotgun (WGS) entry which is preliminary data.</text>
</comment>
<dbReference type="SUPFAM" id="SSF54791">
    <property type="entry name" value="Eukaryotic type KH-domain (KH-domain type I)"/>
    <property type="match status" value="1"/>
</dbReference>
<protein>
    <recommendedName>
        <fullName evidence="3">K Homology domain-containing protein</fullName>
    </recommendedName>
</protein>
<keyword evidence="5" id="KW-1185">Reference proteome</keyword>
<proteinExistence type="predicted"/>
<evidence type="ECO:0000313" key="4">
    <source>
        <dbReference type="EMBL" id="KAJ9702210.1"/>
    </source>
</evidence>
<reference evidence="4 5" key="1">
    <citation type="journal article" date="2023" name="BMC Biotechnol.">
        <title>Vitis rotundifolia cv Carlos genome sequencing.</title>
        <authorList>
            <person name="Huff M."/>
            <person name="Hulse-Kemp A."/>
            <person name="Scheffler B."/>
            <person name="Youngblood R."/>
            <person name="Simpson S."/>
            <person name="Babiker E."/>
            <person name="Staton M."/>
        </authorList>
    </citation>
    <scope>NUCLEOTIDE SEQUENCE [LARGE SCALE GENOMIC DNA]</scope>
    <source>
        <tissue evidence="4">Leaf</tissue>
    </source>
</reference>
<dbReference type="PROSITE" id="PS50084">
    <property type="entry name" value="KH_TYPE_1"/>
    <property type="match status" value="1"/>
</dbReference>
<name>A0AA39A748_VITRO</name>
<dbReference type="EMBL" id="JARBHA010000004">
    <property type="protein sequence ID" value="KAJ9702210.1"/>
    <property type="molecule type" value="Genomic_DNA"/>
</dbReference>
<evidence type="ECO:0000256" key="2">
    <source>
        <dbReference type="SAM" id="MobiDB-lite"/>
    </source>
</evidence>
<dbReference type="GO" id="GO:0003723">
    <property type="term" value="F:RNA binding"/>
    <property type="evidence" value="ECO:0007669"/>
    <property type="project" value="UniProtKB-UniRule"/>
</dbReference>
<feature type="region of interest" description="Disordered" evidence="2">
    <location>
        <begin position="1"/>
        <end position="25"/>
    </location>
</feature>
<dbReference type="Gene3D" id="3.30.1370.10">
    <property type="entry name" value="K Homology domain, type 1"/>
    <property type="match status" value="1"/>
</dbReference>
<organism evidence="4 5">
    <name type="scientific">Vitis rotundifolia</name>
    <name type="common">Muscadine grape</name>
    <dbReference type="NCBI Taxonomy" id="103349"/>
    <lineage>
        <taxon>Eukaryota</taxon>
        <taxon>Viridiplantae</taxon>
        <taxon>Streptophyta</taxon>
        <taxon>Embryophyta</taxon>
        <taxon>Tracheophyta</taxon>
        <taxon>Spermatophyta</taxon>
        <taxon>Magnoliopsida</taxon>
        <taxon>eudicotyledons</taxon>
        <taxon>Gunneridae</taxon>
        <taxon>Pentapetalae</taxon>
        <taxon>rosids</taxon>
        <taxon>Vitales</taxon>
        <taxon>Vitaceae</taxon>
        <taxon>Viteae</taxon>
        <taxon>Vitis</taxon>
    </lineage>
</organism>
<sequence length="86" mass="9016">MASVDPTEASASGRKPAEKWPGWPGQNAFRLIVPGSAVGSIIGREGKIIKRISEGTGARIHVIALPAGTTDCIVSFLSLSISRYLP</sequence>
<evidence type="ECO:0000256" key="1">
    <source>
        <dbReference type="PROSITE-ProRule" id="PRU00117"/>
    </source>
</evidence>
<dbReference type="Proteomes" id="UP001168098">
    <property type="component" value="Unassembled WGS sequence"/>
</dbReference>
<feature type="domain" description="K Homology" evidence="3">
    <location>
        <begin position="30"/>
        <end position="74"/>
    </location>
</feature>
<gene>
    <name evidence="4" type="ORF">PVL29_004109</name>
</gene>